<proteinExistence type="predicted"/>
<reference evidence="2" key="1">
    <citation type="submission" date="2021-11" db="EMBL/GenBank/DDBJ databases">
        <authorList>
            <person name="Schell T."/>
        </authorList>
    </citation>
    <scope>NUCLEOTIDE SEQUENCE</scope>
    <source>
        <strain evidence="2">M5</strain>
    </source>
</reference>
<feature type="compositionally biased region" description="Low complexity" evidence="1">
    <location>
        <begin position="1409"/>
        <end position="1423"/>
    </location>
</feature>
<keyword evidence="3" id="KW-1185">Reference proteome</keyword>
<evidence type="ECO:0000256" key="1">
    <source>
        <dbReference type="SAM" id="MobiDB-lite"/>
    </source>
</evidence>
<gene>
    <name evidence="2" type="ORF">DGAL_LOCUS9787</name>
</gene>
<accession>A0A8J2RL27</accession>
<dbReference type="Proteomes" id="UP000789390">
    <property type="component" value="Unassembled WGS sequence"/>
</dbReference>
<evidence type="ECO:0008006" key="4">
    <source>
        <dbReference type="Google" id="ProtNLM"/>
    </source>
</evidence>
<dbReference type="OrthoDB" id="6345470at2759"/>
<feature type="compositionally biased region" description="Basic and acidic residues" evidence="1">
    <location>
        <begin position="1389"/>
        <end position="1406"/>
    </location>
</feature>
<evidence type="ECO:0000313" key="3">
    <source>
        <dbReference type="Proteomes" id="UP000789390"/>
    </source>
</evidence>
<feature type="compositionally biased region" description="Basic residues" evidence="1">
    <location>
        <begin position="1348"/>
        <end position="1359"/>
    </location>
</feature>
<sequence length="1494" mass="168256">MSSFYIQDITTCLKSRQFGKATNLLKEYQRDIDGRTTFKLLRSLAAQLKINSSYKEDEDCVNEFVQACCATLDQSQDLTADDTEFTQGVLSLYHLVTLSLSSPDKSDICVLLSKTILVCLRKIDKSLKDVQSIAANLFSQVWSIGNKVSSELCLSYRSVALLILVHGGKNFWNRLIEKLTFIVQEPCNTSFQLVGSVFDEVLLYCNNHKVKGSFCVSSLLQVWTHLVLLSNSSNLHQDRTSKLKLFAKEIEEISSLIELVLNLFEVSDVREVDFSPQKWNNLLDKDFQVAFIRISILTLNYLNVVLNQSAETKWDRTNQLVSIINFLLYICQEGDHLGSVVEANMQMDPINFRIKCLTRACSASFHLIKIDFSKVYLSQTVFYHIDKFKKQGIVEQNKSSSNYLYSAEIYANNIGVVSLQRSDYANAVIHFRRALEYHIMSVSETKLFNGEVPNNFAMRMSSLYDSRKATRDWNGITEDFALCFSAFYDYNETNAKVRCKSPAIEHLLVAWSRFKREIHHCSTPSNERFLEITVLDLFKQTSMKLDNDSAWNLLFEEYQTLDQRIGSMPKAAFNAVAQQASALAKSSFQKGVSSFFQSRVGEDFVERHKAAKKAIAKLALQTTVTDCQSLSQVYLALAYLEVYVSQQELLKKKTEEEMESLGPLIQSSSNVDVRPGEDGTHSNSDGTSLDAVSYSYLKLELELKNQDWMVKCLQQWEELVQFGWYPKQYSNQIFNCIKSLGYYFSLIGNSFFSARAWSVLLKLAESAKNNEDLVQSVSELLKLGWKVDSGVLTVCKNLIEKHELLIQDQVLFHLSMAWSKYFQHNFAEAWQVLDEHVLQSSVITTETPSKSVLLLISQANLLRSLLAVLPEELSHIPPSEDIGPVQAAVKAAQTAYTALKCYTVYAHQQRGWEYYGQEWNYLGHFLVGAINVSRIYLYIAAPREARFFLKEALNASQKHVSVLRTAEALLELCNLDLMLDNTIDCQSKLVLICHLMGVAPPVIPDSENIAPSAGKKSFETPVSPVQIRTDRRKGIAARNVPEIPIQMQQDATQRALQLPLNHQGASPTTKAREVSDGIFPEHISDCICLTCSSELIMSIRCSSLLVQSKLWSLLGFQDLANEDFFKGHILVQSLCSRLKSSTKSVVVKSSSKRLFDVPDCLNINETWTQYKMNWFQPPIVTGMELLLENAMHRLVTESINITSSELLDPVKAIMYEFYLGPLEHRVMKLTSAIATISLQQPATCFLTPEQKCKSTEKEDDDDVIILEGDLAPKTPAIGLRKPLEIPAPRRVRRNLMAVKVDDTITIDDDEDSDGGFSRRRLGKPQKAIVYSSDSDSDIVPPTPSPPPKIKKTKAVVGKKKTQEMTSPTVEFTVQPVKNKYPSRGTLKSSDSKKEDLDIAPVKEKRSSAKTKSSVKITSSSNATAEADLDLQQPAASATAKVEKRFFKSKTASSSSSSKKEVEVNDLSSRLAATKINPENTEETRPKRTTRSTRK</sequence>
<name>A0A8J2RL27_9CRUS</name>
<feature type="region of interest" description="Disordered" evidence="1">
    <location>
        <begin position="667"/>
        <end position="686"/>
    </location>
</feature>
<evidence type="ECO:0000313" key="2">
    <source>
        <dbReference type="EMBL" id="CAH0106630.1"/>
    </source>
</evidence>
<dbReference type="EMBL" id="CAKKLH010000224">
    <property type="protein sequence ID" value="CAH0106630.1"/>
    <property type="molecule type" value="Genomic_DNA"/>
</dbReference>
<comment type="caution">
    <text evidence="2">The sequence shown here is derived from an EMBL/GenBank/DDBJ whole genome shotgun (WGS) entry which is preliminary data.</text>
</comment>
<protein>
    <recommendedName>
        <fullName evidence="4">Separase</fullName>
    </recommendedName>
</protein>
<organism evidence="2 3">
    <name type="scientific">Daphnia galeata</name>
    <dbReference type="NCBI Taxonomy" id="27404"/>
    <lineage>
        <taxon>Eukaryota</taxon>
        <taxon>Metazoa</taxon>
        <taxon>Ecdysozoa</taxon>
        <taxon>Arthropoda</taxon>
        <taxon>Crustacea</taxon>
        <taxon>Branchiopoda</taxon>
        <taxon>Diplostraca</taxon>
        <taxon>Cladocera</taxon>
        <taxon>Anomopoda</taxon>
        <taxon>Daphniidae</taxon>
        <taxon>Daphnia</taxon>
    </lineage>
</organism>
<feature type="region of interest" description="Disordered" evidence="1">
    <location>
        <begin position="1306"/>
        <end position="1494"/>
    </location>
</feature>